<dbReference type="PaxDb" id="3880-AES92303"/>
<feature type="domain" description="Retrovirus-related Pol polyprotein from transposon TNT 1-94-like beta-barrel" evidence="1">
    <location>
        <begin position="64"/>
        <end position="136"/>
    </location>
</feature>
<gene>
    <name evidence="2" type="ordered locus">MTR_4g127990</name>
</gene>
<reference evidence="3" key="3">
    <citation type="submission" date="2015-04" db="UniProtKB">
        <authorList>
            <consortium name="EnsemblPlants"/>
        </authorList>
    </citation>
    <scope>IDENTIFICATION</scope>
    <source>
        <strain evidence="3">cv. Jemalong A17</strain>
    </source>
</reference>
<sequence length="193" mass="21103">MQCGIRPLCSLEISLGTIVDNLSANTFDTISRQKFARAVGIGGNIKQGIQSILYCSAIGNLPVWIIDSGATDHCSLVLDMFSTYRPIDHKYVRLPNGNNIVVEFSGEVHITDSIILTDLLYLPSFSFNLISVHKLFINGSTSNCVDATDTTSVKSDTSTSVIAEQKQTPNLTVEEYQGLIALLKANTMKRTKQ</sequence>
<dbReference type="eggNOG" id="KOG0017">
    <property type="taxonomic scope" value="Eukaryota"/>
</dbReference>
<keyword evidence="4" id="KW-1185">Reference proteome</keyword>
<proteinExistence type="predicted"/>
<evidence type="ECO:0000313" key="2">
    <source>
        <dbReference type="EMBL" id="AES92303.1"/>
    </source>
</evidence>
<reference evidence="2 4" key="2">
    <citation type="journal article" date="2014" name="BMC Genomics">
        <title>An improved genome release (version Mt4.0) for the model legume Medicago truncatula.</title>
        <authorList>
            <person name="Tang H."/>
            <person name="Krishnakumar V."/>
            <person name="Bidwell S."/>
            <person name="Rosen B."/>
            <person name="Chan A."/>
            <person name="Zhou S."/>
            <person name="Gentzbittel L."/>
            <person name="Childs K.L."/>
            <person name="Yandell M."/>
            <person name="Gundlach H."/>
            <person name="Mayer K.F."/>
            <person name="Schwartz D.C."/>
            <person name="Town C.D."/>
        </authorList>
    </citation>
    <scope>GENOME REANNOTATION</scope>
    <source>
        <strain evidence="3 4">cv. Jemalong A17</strain>
    </source>
</reference>
<dbReference type="EnsemblPlants" id="AES92303">
    <property type="protein sequence ID" value="AES92303"/>
    <property type="gene ID" value="MTR_4g127990"/>
</dbReference>
<dbReference type="InterPro" id="IPR054722">
    <property type="entry name" value="PolX-like_BBD"/>
</dbReference>
<reference evidence="2 4" key="1">
    <citation type="journal article" date="2011" name="Nature">
        <title>The Medicago genome provides insight into the evolution of rhizobial symbioses.</title>
        <authorList>
            <person name="Young N.D."/>
            <person name="Debelle F."/>
            <person name="Oldroyd G.E."/>
            <person name="Geurts R."/>
            <person name="Cannon S.B."/>
            <person name="Udvardi M.K."/>
            <person name="Benedito V.A."/>
            <person name="Mayer K.F."/>
            <person name="Gouzy J."/>
            <person name="Schoof H."/>
            <person name="Van de Peer Y."/>
            <person name="Proost S."/>
            <person name="Cook D.R."/>
            <person name="Meyers B.C."/>
            <person name="Spannagl M."/>
            <person name="Cheung F."/>
            <person name="De Mita S."/>
            <person name="Krishnakumar V."/>
            <person name="Gundlach H."/>
            <person name="Zhou S."/>
            <person name="Mudge J."/>
            <person name="Bharti A.K."/>
            <person name="Murray J.D."/>
            <person name="Naoumkina M.A."/>
            <person name="Rosen B."/>
            <person name="Silverstein K.A."/>
            <person name="Tang H."/>
            <person name="Rombauts S."/>
            <person name="Zhao P.X."/>
            <person name="Zhou P."/>
            <person name="Barbe V."/>
            <person name="Bardou P."/>
            <person name="Bechner M."/>
            <person name="Bellec A."/>
            <person name="Berger A."/>
            <person name="Berges H."/>
            <person name="Bidwell S."/>
            <person name="Bisseling T."/>
            <person name="Choisne N."/>
            <person name="Couloux A."/>
            <person name="Denny R."/>
            <person name="Deshpande S."/>
            <person name="Dai X."/>
            <person name="Doyle J.J."/>
            <person name="Dudez A.M."/>
            <person name="Farmer A.D."/>
            <person name="Fouteau S."/>
            <person name="Franken C."/>
            <person name="Gibelin C."/>
            <person name="Gish J."/>
            <person name="Goldstein S."/>
            <person name="Gonzalez A.J."/>
            <person name="Green P.J."/>
            <person name="Hallab A."/>
            <person name="Hartog M."/>
            <person name="Hua A."/>
            <person name="Humphray S.J."/>
            <person name="Jeong D.H."/>
            <person name="Jing Y."/>
            <person name="Jocker A."/>
            <person name="Kenton S.M."/>
            <person name="Kim D.J."/>
            <person name="Klee K."/>
            <person name="Lai H."/>
            <person name="Lang C."/>
            <person name="Lin S."/>
            <person name="Macmil S.L."/>
            <person name="Magdelenat G."/>
            <person name="Matthews L."/>
            <person name="McCorrison J."/>
            <person name="Monaghan E.L."/>
            <person name="Mun J.H."/>
            <person name="Najar F.Z."/>
            <person name="Nicholson C."/>
            <person name="Noirot C."/>
            <person name="O'Bleness M."/>
            <person name="Paule C.R."/>
            <person name="Poulain J."/>
            <person name="Prion F."/>
            <person name="Qin B."/>
            <person name="Qu C."/>
            <person name="Retzel E.F."/>
            <person name="Riddle C."/>
            <person name="Sallet E."/>
            <person name="Samain S."/>
            <person name="Samson N."/>
            <person name="Sanders I."/>
            <person name="Saurat O."/>
            <person name="Scarpelli C."/>
            <person name="Schiex T."/>
            <person name="Segurens B."/>
            <person name="Severin A.J."/>
            <person name="Sherrier D.J."/>
            <person name="Shi R."/>
            <person name="Sims S."/>
            <person name="Singer S.R."/>
            <person name="Sinharoy S."/>
            <person name="Sterck L."/>
            <person name="Viollet A."/>
            <person name="Wang B.B."/>
            <person name="Wang K."/>
            <person name="Wang M."/>
            <person name="Wang X."/>
            <person name="Warfsmann J."/>
            <person name="Weissenbach J."/>
            <person name="White D.D."/>
            <person name="White J.D."/>
            <person name="Wiley G.B."/>
            <person name="Wincker P."/>
            <person name="Xing Y."/>
            <person name="Yang L."/>
            <person name="Yao Z."/>
            <person name="Ying F."/>
            <person name="Zhai J."/>
            <person name="Zhou L."/>
            <person name="Zuber A."/>
            <person name="Denarie J."/>
            <person name="Dixon R.A."/>
            <person name="May G.D."/>
            <person name="Schwartz D.C."/>
            <person name="Rogers J."/>
            <person name="Quetier F."/>
            <person name="Town C.D."/>
            <person name="Roe B.A."/>
        </authorList>
    </citation>
    <scope>NUCLEOTIDE SEQUENCE [LARGE SCALE GENOMIC DNA]</scope>
    <source>
        <strain evidence="2">A17</strain>
        <strain evidence="3 4">cv. Jemalong A17</strain>
    </source>
</reference>
<organism evidence="2 4">
    <name type="scientific">Medicago truncatula</name>
    <name type="common">Barrel medic</name>
    <name type="synonym">Medicago tribuloides</name>
    <dbReference type="NCBI Taxonomy" id="3880"/>
    <lineage>
        <taxon>Eukaryota</taxon>
        <taxon>Viridiplantae</taxon>
        <taxon>Streptophyta</taxon>
        <taxon>Embryophyta</taxon>
        <taxon>Tracheophyta</taxon>
        <taxon>Spermatophyta</taxon>
        <taxon>Magnoliopsida</taxon>
        <taxon>eudicotyledons</taxon>
        <taxon>Gunneridae</taxon>
        <taxon>Pentapetalae</taxon>
        <taxon>rosids</taxon>
        <taxon>fabids</taxon>
        <taxon>Fabales</taxon>
        <taxon>Fabaceae</taxon>
        <taxon>Papilionoideae</taxon>
        <taxon>50 kb inversion clade</taxon>
        <taxon>NPAAA clade</taxon>
        <taxon>Hologalegina</taxon>
        <taxon>IRL clade</taxon>
        <taxon>Trifolieae</taxon>
        <taxon>Medicago</taxon>
    </lineage>
</organism>
<evidence type="ECO:0000313" key="4">
    <source>
        <dbReference type="Proteomes" id="UP000002051"/>
    </source>
</evidence>
<dbReference type="AlphaFoldDB" id="G7JVE4"/>
<accession>G7JVE4</accession>
<name>G7JVE4_MEDTR</name>
<dbReference type="HOGENOM" id="CLU_1410736_0_0_1"/>
<protein>
    <recommendedName>
        <fullName evidence="1">Retrovirus-related Pol polyprotein from transposon TNT 1-94-like beta-barrel domain-containing protein</fullName>
    </recommendedName>
</protein>
<evidence type="ECO:0000313" key="3">
    <source>
        <dbReference type="EnsemblPlants" id="AES92303"/>
    </source>
</evidence>
<dbReference type="Pfam" id="PF22936">
    <property type="entry name" value="Pol_BBD"/>
    <property type="match status" value="1"/>
</dbReference>
<dbReference type="EMBL" id="CM001220">
    <property type="protein sequence ID" value="AES92303.1"/>
    <property type="molecule type" value="Genomic_DNA"/>
</dbReference>
<dbReference type="Proteomes" id="UP000002051">
    <property type="component" value="Chromosome 4"/>
</dbReference>
<evidence type="ECO:0000259" key="1">
    <source>
        <dbReference type="Pfam" id="PF22936"/>
    </source>
</evidence>